<evidence type="ECO:0000259" key="1">
    <source>
        <dbReference type="Pfam" id="PF02317"/>
    </source>
</evidence>
<dbReference type="AlphaFoldDB" id="A0A365UBY6"/>
<dbReference type="OrthoDB" id="6135265at2"/>
<dbReference type="InterPro" id="IPR008927">
    <property type="entry name" value="6-PGluconate_DH-like_C_sf"/>
</dbReference>
<organism evidence="2 3">
    <name type="scientific">Rhodosalinus halophilus</name>
    <dbReference type="NCBI Taxonomy" id="2259333"/>
    <lineage>
        <taxon>Bacteria</taxon>
        <taxon>Pseudomonadati</taxon>
        <taxon>Pseudomonadota</taxon>
        <taxon>Alphaproteobacteria</taxon>
        <taxon>Rhodobacterales</taxon>
        <taxon>Paracoccaceae</taxon>
        <taxon>Rhodosalinus</taxon>
    </lineage>
</organism>
<dbReference type="InterPro" id="IPR051729">
    <property type="entry name" value="Opine/Lysopine_DH"/>
</dbReference>
<dbReference type="GO" id="GO:0016491">
    <property type="term" value="F:oxidoreductase activity"/>
    <property type="evidence" value="ECO:0007669"/>
    <property type="project" value="InterPro"/>
</dbReference>
<dbReference type="PANTHER" id="PTHR38015">
    <property type="entry name" value="BLR6086 PROTEIN"/>
    <property type="match status" value="1"/>
</dbReference>
<protein>
    <submittedName>
        <fullName evidence="2">Glycerol-3-phosphate dehydrogenase</fullName>
    </submittedName>
</protein>
<dbReference type="SUPFAM" id="SSF51735">
    <property type="entry name" value="NAD(P)-binding Rossmann-fold domains"/>
    <property type="match status" value="1"/>
</dbReference>
<keyword evidence="3" id="KW-1185">Reference proteome</keyword>
<gene>
    <name evidence="2" type="ORF">DRV85_08910</name>
</gene>
<dbReference type="PANTHER" id="PTHR38015:SF1">
    <property type="entry name" value="OPINE DEHYDROGENASE DOMAIN-CONTAINING PROTEIN"/>
    <property type="match status" value="1"/>
</dbReference>
<reference evidence="2 3" key="1">
    <citation type="submission" date="2018-07" db="EMBL/GenBank/DDBJ databases">
        <title>Rhodosalinus sp. strain E84T genomic sequence and assembly.</title>
        <authorList>
            <person name="Liu Z.-W."/>
            <person name="Lu D.-C."/>
        </authorList>
    </citation>
    <scope>NUCLEOTIDE SEQUENCE [LARGE SCALE GENOMIC DNA]</scope>
    <source>
        <strain evidence="2 3">E84</strain>
    </source>
</reference>
<feature type="domain" description="Opine dehydrogenase" evidence="1">
    <location>
        <begin position="190"/>
        <end position="332"/>
    </location>
</feature>
<accession>A0A365UBY6</accession>
<sequence length="366" mass="39796">MKGLGLGQRRIAVLGGGNGSFASVADMTERGHDVIWWRRDRRAFGPVWESRRIRVIDHEGSRDIAVTPTDDIAEAVAAAELILAPTPANAQHDLADRLAPHVSDGQVIYLPPGTFGSYIMLKRMRDAGCTADIAIAETGTLPWLCRKPDAESVRITTRASRLPTGAFPARLNDHALSVIADAFPGAIEPVEDALSAALMNAGPIIHPPLILMNAGPIEHFDSWDIHNEGTQPSIRRVHDALDAERIAVREALDYAPPHFPLRDHYETSDWMYGNLAHDKLVDSGDWHEKLDLTGHRYMSEDIAQGLAFLVSVGEWLGVPVPVARGLLAIGGAAAGHDWRAEGRTLESIGLSDQSPAEVQTMLREGL</sequence>
<dbReference type="Proteomes" id="UP000253370">
    <property type="component" value="Unassembled WGS sequence"/>
</dbReference>
<proteinExistence type="predicted"/>
<comment type="caution">
    <text evidence="2">The sequence shown here is derived from an EMBL/GenBank/DDBJ whole genome shotgun (WGS) entry which is preliminary data.</text>
</comment>
<dbReference type="InterPro" id="IPR003421">
    <property type="entry name" value="Opine_DH"/>
</dbReference>
<dbReference type="Gene3D" id="1.10.1040.10">
    <property type="entry name" value="N-(1-d-carboxylethyl)-l-norvaline Dehydrogenase, domain 2"/>
    <property type="match status" value="1"/>
</dbReference>
<dbReference type="InterPro" id="IPR013328">
    <property type="entry name" value="6PGD_dom2"/>
</dbReference>
<evidence type="ECO:0000313" key="3">
    <source>
        <dbReference type="Proteomes" id="UP000253370"/>
    </source>
</evidence>
<dbReference type="SUPFAM" id="SSF48179">
    <property type="entry name" value="6-phosphogluconate dehydrogenase C-terminal domain-like"/>
    <property type="match status" value="1"/>
</dbReference>
<dbReference type="EMBL" id="QNTQ01000006">
    <property type="protein sequence ID" value="RBI85827.1"/>
    <property type="molecule type" value="Genomic_DNA"/>
</dbReference>
<evidence type="ECO:0000313" key="2">
    <source>
        <dbReference type="EMBL" id="RBI85827.1"/>
    </source>
</evidence>
<dbReference type="Gene3D" id="3.40.50.720">
    <property type="entry name" value="NAD(P)-binding Rossmann-like Domain"/>
    <property type="match status" value="1"/>
</dbReference>
<name>A0A365UBY6_9RHOB</name>
<dbReference type="Pfam" id="PF02317">
    <property type="entry name" value="Octopine_DH"/>
    <property type="match status" value="1"/>
</dbReference>
<dbReference type="InterPro" id="IPR036291">
    <property type="entry name" value="NAD(P)-bd_dom_sf"/>
</dbReference>